<dbReference type="SMART" id="SM00487">
    <property type="entry name" value="DEXDc"/>
    <property type="match status" value="1"/>
</dbReference>
<dbReference type="EMBL" id="QPFP01000094">
    <property type="protein sequence ID" value="TEB22268.1"/>
    <property type="molecule type" value="Genomic_DNA"/>
</dbReference>
<dbReference type="Pfam" id="PF00271">
    <property type="entry name" value="Helicase_C"/>
    <property type="match status" value="1"/>
</dbReference>
<evidence type="ECO:0000256" key="1">
    <source>
        <dbReference type="ARBA" id="ARBA00005446"/>
    </source>
</evidence>
<dbReference type="AlphaFoldDB" id="A0A4Y7SKT4"/>
<sequence>MESDTPVYNTPEGQELVKAILAEQGIIAHDFQMQGVLIILDDRTLVATMATGSGKTGFFAFSMLAMLAISKNPSLALKGKTFPKDPAMVVVVPTKALQEDMCNNLRNRYGLDAVIINGDTATKELWHSCQKLHSIILIGPEQMTKSEFRELLDSKAFTARVCRLGIDEVHLICSWGESRLRSDFLQLGHIRSRFPRFSHNNPIPLIVTSATIREGHPMTTICNTLGLVWGQFHLLRRSNLRRDMQIIVRVLTSGPANVSFPELDWILDSGRNTVIFCKTIGFGFRVGAYLWRKGITKGIKDLPSKLRLFNSLNSNKFNQETLGFLNTDPSTPRIIISTDVLSVGWDSPNTEDVVVLGDPDTLDDLLQKWGRAGRDHSKVPDPRAFLYHTRTAIATAQTVMNSQDVQKAAATSMDISMAEFHVALCKSGAIDVLYDNPATDIPCVCENCKDKVVPTWGSCNCSGCMPEAPIPTWKKPSKPRAKRNQGISKAMLELALRRFTPIRQKIFDADPMKNVWLPPEYYLPDEDINTLAKHPAPHFITAIP</sequence>
<dbReference type="PANTHER" id="PTHR13710:SF154">
    <property type="entry name" value="RECQ HELICASE, PUTATIVE (AFU_ORTHOLOGUE AFUA_6G14720)-RELATED"/>
    <property type="match status" value="1"/>
</dbReference>
<dbReference type="CDD" id="cd18785">
    <property type="entry name" value="SF2_C"/>
    <property type="match status" value="1"/>
</dbReference>
<dbReference type="OrthoDB" id="3269685at2759"/>
<name>A0A4Y7SKT4_COPMI</name>
<dbReference type="InterPro" id="IPR014001">
    <property type="entry name" value="Helicase_ATP-bd"/>
</dbReference>
<evidence type="ECO:0000256" key="5">
    <source>
        <dbReference type="ARBA" id="ARBA00034808"/>
    </source>
</evidence>
<dbReference type="GO" id="GO:0009378">
    <property type="term" value="F:four-way junction helicase activity"/>
    <property type="evidence" value="ECO:0007669"/>
    <property type="project" value="TreeGrafter"/>
</dbReference>
<dbReference type="EC" id="5.6.2.4" evidence="5"/>
<dbReference type="GO" id="GO:0005737">
    <property type="term" value="C:cytoplasm"/>
    <property type="evidence" value="ECO:0007669"/>
    <property type="project" value="TreeGrafter"/>
</dbReference>
<dbReference type="GO" id="GO:0003676">
    <property type="term" value="F:nucleic acid binding"/>
    <property type="evidence" value="ECO:0007669"/>
    <property type="project" value="InterPro"/>
</dbReference>
<evidence type="ECO:0000259" key="7">
    <source>
        <dbReference type="PROSITE" id="PS51194"/>
    </source>
</evidence>
<dbReference type="PROSITE" id="PS51194">
    <property type="entry name" value="HELICASE_CTER"/>
    <property type="match status" value="1"/>
</dbReference>
<accession>A0A4Y7SKT4</accession>
<reference evidence="8 9" key="1">
    <citation type="journal article" date="2019" name="Nat. Ecol. Evol.">
        <title>Megaphylogeny resolves global patterns of mushroom evolution.</title>
        <authorList>
            <person name="Varga T."/>
            <person name="Krizsan K."/>
            <person name="Foldi C."/>
            <person name="Dima B."/>
            <person name="Sanchez-Garcia M."/>
            <person name="Sanchez-Ramirez S."/>
            <person name="Szollosi G.J."/>
            <person name="Szarkandi J.G."/>
            <person name="Papp V."/>
            <person name="Albert L."/>
            <person name="Andreopoulos W."/>
            <person name="Angelini C."/>
            <person name="Antonin V."/>
            <person name="Barry K.W."/>
            <person name="Bougher N.L."/>
            <person name="Buchanan P."/>
            <person name="Buyck B."/>
            <person name="Bense V."/>
            <person name="Catcheside P."/>
            <person name="Chovatia M."/>
            <person name="Cooper J."/>
            <person name="Damon W."/>
            <person name="Desjardin D."/>
            <person name="Finy P."/>
            <person name="Geml J."/>
            <person name="Haridas S."/>
            <person name="Hughes K."/>
            <person name="Justo A."/>
            <person name="Karasinski D."/>
            <person name="Kautmanova I."/>
            <person name="Kiss B."/>
            <person name="Kocsube S."/>
            <person name="Kotiranta H."/>
            <person name="LaButti K.M."/>
            <person name="Lechner B.E."/>
            <person name="Liimatainen K."/>
            <person name="Lipzen A."/>
            <person name="Lukacs Z."/>
            <person name="Mihaltcheva S."/>
            <person name="Morgado L.N."/>
            <person name="Niskanen T."/>
            <person name="Noordeloos M.E."/>
            <person name="Ohm R.A."/>
            <person name="Ortiz-Santana B."/>
            <person name="Ovrebo C."/>
            <person name="Racz N."/>
            <person name="Riley R."/>
            <person name="Savchenko A."/>
            <person name="Shiryaev A."/>
            <person name="Soop K."/>
            <person name="Spirin V."/>
            <person name="Szebenyi C."/>
            <person name="Tomsovsky M."/>
            <person name="Tulloss R.E."/>
            <person name="Uehling J."/>
            <person name="Grigoriev I.V."/>
            <person name="Vagvolgyi C."/>
            <person name="Papp T."/>
            <person name="Martin F.M."/>
            <person name="Miettinen O."/>
            <person name="Hibbett D.S."/>
            <person name="Nagy L.G."/>
        </authorList>
    </citation>
    <scope>NUCLEOTIDE SEQUENCE [LARGE SCALE GENOMIC DNA]</scope>
    <source>
        <strain evidence="8 9">FP101781</strain>
    </source>
</reference>
<dbReference type="STRING" id="71717.A0A4Y7SKT4"/>
<dbReference type="Proteomes" id="UP000298030">
    <property type="component" value="Unassembled WGS sequence"/>
</dbReference>
<evidence type="ECO:0000313" key="8">
    <source>
        <dbReference type="EMBL" id="TEB22268.1"/>
    </source>
</evidence>
<dbReference type="GO" id="GO:0005694">
    <property type="term" value="C:chromosome"/>
    <property type="evidence" value="ECO:0007669"/>
    <property type="project" value="TreeGrafter"/>
</dbReference>
<evidence type="ECO:0000256" key="2">
    <source>
        <dbReference type="ARBA" id="ARBA00022741"/>
    </source>
</evidence>
<keyword evidence="3" id="KW-0067">ATP-binding</keyword>
<dbReference type="GO" id="GO:0005524">
    <property type="term" value="F:ATP binding"/>
    <property type="evidence" value="ECO:0007669"/>
    <property type="project" value="UniProtKB-KW"/>
</dbReference>
<dbReference type="GO" id="GO:0000724">
    <property type="term" value="P:double-strand break repair via homologous recombination"/>
    <property type="evidence" value="ECO:0007669"/>
    <property type="project" value="TreeGrafter"/>
</dbReference>
<dbReference type="Pfam" id="PF00270">
    <property type="entry name" value="DEAD"/>
    <property type="match status" value="1"/>
</dbReference>
<gene>
    <name evidence="8" type="ORF">FA13DRAFT_1716193</name>
</gene>
<evidence type="ECO:0000256" key="4">
    <source>
        <dbReference type="ARBA" id="ARBA00034617"/>
    </source>
</evidence>
<dbReference type="InterPro" id="IPR027417">
    <property type="entry name" value="P-loop_NTPase"/>
</dbReference>
<organism evidence="8 9">
    <name type="scientific">Coprinellus micaceus</name>
    <name type="common">Glistening ink-cap mushroom</name>
    <name type="synonym">Coprinus micaceus</name>
    <dbReference type="NCBI Taxonomy" id="71717"/>
    <lineage>
        <taxon>Eukaryota</taxon>
        <taxon>Fungi</taxon>
        <taxon>Dikarya</taxon>
        <taxon>Basidiomycota</taxon>
        <taxon>Agaricomycotina</taxon>
        <taxon>Agaricomycetes</taxon>
        <taxon>Agaricomycetidae</taxon>
        <taxon>Agaricales</taxon>
        <taxon>Agaricineae</taxon>
        <taxon>Psathyrellaceae</taxon>
        <taxon>Coprinellus</taxon>
    </lineage>
</organism>
<comment type="similarity">
    <text evidence="1">Belongs to the helicase family. RecQ subfamily.</text>
</comment>
<feature type="domain" description="Helicase C-terminal" evidence="7">
    <location>
        <begin position="262"/>
        <end position="421"/>
    </location>
</feature>
<dbReference type="InterPro" id="IPR001650">
    <property type="entry name" value="Helicase_C-like"/>
</dbReference>
<dbReference type="SUPFAM" id="SSF52540">
    <property type="entry name" value="P-loop containing nucleoside triphosphate hydrolases"/>
    <property type="match status" value="1"/>
</dbReference>
<comment type="catalytic activity">
    <reaction evidence="4">
        <text>Couples ATP hydrolysis with the unwinding of duplex DNA by translocating in the 3'-5' direction.</text>
        <dbReference type="EC" id="5.6.2.4"/>
    </reaction>
</comment>
<dbReference type="GO" id="GO:0043138">
    <property type="term" value="F:3'-5' DNA helicase activity"/>
    <property type="evidence" value="ECO:0007669"/>
    <property type="project" value="UniProtKB-EC"/>
</dbReference>
<dbReference type="GO" id="GO:0016787">
    <property type="term" value="F:hydrolase activity"/>
    <property type="evidence" value="ECO:0007669"/>
    <property type="project" value="UniProtKB-KW"/>
</dbReference>
<keyword evidence="9" id="KW-1185">Reference proteome</keyword>
<evidence type="ECO:0000259" key="6">
    <source>
        <dbReference type="PROSITE" id="PS51192"/>
    </source>
</evidence>
<keyword evidence="8" id="KW-0378">Hydrolase</keyword>
<evidence type="ECO:0000256" key="3">
    <source>
        <dbReference type="ARBA" id="ARBA00022840"/>
    </source>
</evidence>
<comment type="caution">
    <text evidence="8">The sequence shown here is derived from an EMBL/GenBank/DDBJ whole genome shotgun (WGS) entry which is preliminary data.</text>
</comment>
<evidence type="ECO:0000313" key="9">
    <source>
        <dbReference type="Proteomes" id="UP000298030"/>
    </source>
</evidence>
<dbReference type="PANTHER" id="PTHR13710">
    <property type="entry name" value="DNA HELICASE RECQ FAMILY MEMBER"/>
    <property type="match status" value="1"/>
</dbReference>
<dbReference type="Gene3D" id="3.40.50.300">
    <property type="entry name" value="P-loop containing nucleotide triphosphate hydrolases"/>
    <property type="match status" value="2"/>
</dbReference>
<dbReference type="PROSITE" id="PS51192">
    <property type="entry name" value="HELICASE_ATP_BIND_1"/>
    <property type="match status" value="1"/>
</dbReference>
<keyword evidence="2" id="KW-0547">Nucleotide-binding</keyword>
<proteinExistence type="inferred from homology"/>
<dbReference type="InterPro" id="IPR011545">
    <property type="entry name" value="DEAD/DEAH_box_helicase_dom"/>
</dbReference>
<feature type="domain" description="Helicase ATP-binding" evidence="6">
    <location>
        <begin position="36"/>
        <end position="214"/>
    </location>
</feature>
<protein>
    <recommendedName>
        <fullName evidence="5">DNA 3'-5' helicase</fullName>
        <ecNumber evidence="5">5.6.2.4</ecNumber>
    </recommendedName>
</protein>